<dbReference type="Pfam" id="PF12229">
    <property type="entry name" value="PG_binding_4"/>
    <property type="match status" value="1"/>
</dbReference>
<feature type="transmembrane region" description="Helical" evidence="1">
    <location>
        <begin position="14"/>
        <end position="35"/>
    </location>
</feature>
<accession>A0A6I1MMJ7</accession>
<reference evidence="3 4" key="1">
    <citation type="submission" date="2019-10" db="EMBL/GenBank/DDBJ databases">
        <title>The Genome Sequence of Clostridium tarantellae Isolated from Fish Brain.</title>
        <authorList>
            <person name="Bano L."/>
            <person name="Kiel M."/>
            <person name="Sales G."/>
            <person name="Doxey A.C."/>
            <person name="Mansfield M.J."/>
            <person name="Schiavone M."/>
            <person name="Rossetto O."/>
            <person name="Pirazzini M."/>
            <person name="Dobrindt U."/>
            <person name="Montecucco C."/>
        </authorList>
    </citation>
    <scope>NUCLEOTIDE SEQUENCE [LARGE SCALE GENOMIC DNA]</scope>
    <source>
        <strain evidence="3 4">DSM 3997</strain>
    </source>
</reference>
<gene>
    <name evidence="3" type="ORF">GBZ86_12760</name>
</gene>
<keyword evidence="1" id="KW-0812">Transmembrane</keyword>
<dbReference type="PANTHER" id="PTHR35788:SF1">
    <property type="entry name" value="EXPORTED PROTEIN"/>
    <property type="match status" value="1"/>
</dbReference>
<feature type="domain" description="YoaR-like putative peptidoglycan binding" evidence="2">
    <location>
        <begin position="91"/>
        <end position="201"/>
    </location>
</feature>
<dbReference type="InterPro" id="IPR007391">
    <property type="entry name" value="Vancomycin_resist_VanW"/>
</dbReference>
<keyword evidence="1" id="KW-0472">Membrane</keyword>
<dbReference type="EMBL" id="WHJC01000259">
    <property type="protein sequence ID" value="MPQ44615.1"/>
    <property type="molecule type" value="Genomic_DNA"/>
</dbReference>
<evidence type="ECO:0000256" key="1">
    <source>
        <dbReference type="SAM" id="Phobius"/>
    </source>
</evidence>
<protein>
    <recommendedName>
        <fullName evidence="2">YoaR-like putative peptidoglycan binding domain-containing protein</fullName>
    </recommendedName>
</protein>
<dbReference type="PANTHER" id="PTHR35788">
    <property type="entry name" value="EXPORTED PROTEIN-RELATED"/>
    <property type="match status" value="1"/>
</dbReference>
<keyword evidence="1" id="KW-1133">Transmembrane helix</keyword>
<comment type="caution">
    <text evidence="3">The sequence shown here is derived from an EMBL/GenBank/DDBJ whole genome shotgun (WGS) entry which is preliminary data.</text>
</comment>
<organism evidence="3 4">
    <name type="scientific">Clostridium tarantellae</name>
    <dbReference type="NCBI Taxonomy" id="39493"/>
    <lineage>
        <taxon>Bacteria</taxon>
        <taxon>Bacillati</taxon>
        <taxon>Bacillota</taxon>
        <taxon>Clostridia</taxon>
        <taxon>Eubacteriales</taxon>
        <taxon>Clostridiaceae</taxon>
        <taxon>Clostridium</taxon>
    </lineage>
</organism>
<proteinExistence type="predicted"/>
<keyword evidence="4" id="KW-1185">Reference proteome</keyword>
<evidence type="ECO:0000259" key="2">
    <source>
        <dbReference type="Pfam" id="PF12229"/>
    </source>
</evidence>
<name>A0A6I1MMJ7_9CLOT</name>
<dbReference type="InterPro" id="IPR022029">
    <property type="entry name" value="YoaR-like_PG-bd"/>
</dbReference>
<dbReference type="Proteomes" id="UP000430345">
    <property type="component" value="Unassembled WGS sequence"/>
</dbReference>
<dbReference type="InterPro" id="IPR052913">
    <property type="entry name" value="Glycopeptide_resist_protein"/>
</dbReference>
<dbReference type="RefSeq" id="WP_152891231.1">
    <property type="nucleotide sequence ID" value="NZ_WHJC01000259.1"/>
</dbReference>
<dbReference type="AlphaFoldDB" id="A0A6I1MMJ7"/>
<dbReference type="OrthoDB" id="9797191at2"/>
<dbReference type="Pfam" id="PF04294">
    <property type="entry name" value="VanW"/>
    <property type="match status" value="1"/>
</dbReference>
<evidence type="ECO:0000313" key="3">
    <source>
        <dbReference type="EMBL" id="MPQ44615.1"/>
    </source>
</evidence>
<evidence type="ECO:0000313" key="4">
    <source>
        <dbReference type="Proteomes" id="UP000430345"/>
    </source>
</evidence>
<sequence length="419" mass="47742">MCKKKILKILKKHIILTVITIMCTLFISFTSFSLVKTKLNENKVYKNIYIDNLNLSKLSKEEVKYKLHKYYNEKLKNINVNFYFGEFKEIINAKDLGIYYNIDKISDEIINLGKTGNIVQDTISRLNILLNSKSLTFYPIDNNNKLDYKVKEIASLINKDMIDSSIKFVGENIKFTKSSIGYKVDEALLKEILLESINSNINSSSTINIKIPVNILKPSLPNEILEKFKIIGTYTTSLGNSSENRKNNLKLFTQSLNTKIIFPNEIFSADKISGHRTIAKGYKPAPGFIGDKIVQVPAGGICQGVTTLYNATLYADLEIVERASHSLIVRYAPMGRDATISDGTVDFKFKNNKSYPIIIQTYTNNDIVRANIWGIKENANREIVIDVKHLSPKSCETYKYTYEKGVLIKKEIISRDKYK</sequence>